<sequence length="336" mass="38879">MDKKSMQELLRTKYRVTNGQKFLLTDYNPSDTGGLSLTKKEAKKILKKRVKRLSELQELLYANAKNALIVALQGMDTSGKDGTIKHVTSGINPQGISVASFKQPGPVELARDYLWRIHMAVPARGKIGIFNRSHYEEVLVAKVHPTLLEKQNLPTWVLNDSDFWKHRYQDIHNFEIYLRRQGIGLVKIFLNISKEEQRQRLLSRLDEREKQWKFSPNDPKERQFWEQYQAAYQEAIAQTATENTPWIIVPADNKWYARLVVVEVLIGELEKFDMAAPQPNPEIISSLSELKEILGEKPSDLEQEKNAKKNKKEDISKASNEKNLDKEPKKKKDKKN</sequence>
<dbReference type="Proteomes" id="UP001431634">
    <property type="component" value="Unassembled WGS sequence"/>
</dbReference>
<protein>
    <submittedName>
        <fullName evidence="3">Polyphosphate kinase 2 family protein</fullName>
    </submittedName>
</protein>
<accession>A0ABT6PYJ8</accession>
<reference evidence="3" key="1">
    <citation type="submission" date="2023-05" db="EMBL/GenBank/DDBJ databases">
        <title>Whole genome sequence of Commensalibacter sp.</title>
        <authorList>
            <person name="Charoenyingcharoen P."/>
            <person name="Yukphan P."/>
        </authorList>
    </citation>
    <scope>NUCLEOTIDE SEQUENCE</scope>
    <source>
        <strain evidence="3">TBRC 16381</strain>
    </source>
</reference>
<dbReference type="InterPro" id="IPR022300">
    <property type="entry name" value="PPK2-rel_1"/>
</dbReference>
<evidence type="ECO:0000256" key="1">
    <source>
        <dbReference type="SAM" id="MobiDB-lite"/>
    </source>
</evidence>
<dbReference type="SUPFAM" id="SSF52540">
    <property type="entry name" value="P-loop containing nucleoside triphosphate hydrolases"/>
    <property type="match status" value="1"/>
</dbReference>
<dbReference type="GO" id="GO:0016301">
    <property type="term" value="F:kinase activity"/>
    <property type="evidence" value="ECO:0007669"/>
    <property type="project" value="UniProtKB-KW"/>
</dbReference>
<name>A0ABT6PYJ8_9PROT</name>
<comment type="caution">
    <text evidence="3">The sequence shown here is derived from an EMBL/GenBank/DDBJ whole genome shotgun (WGS) entry which is preliminary data.</text>
</comment>
<dbReference type="Pfam" id="PF03976">
    <property type="entry name" value="PPK2"/>
    <property type="match status" value="1"/>
</dbReference>
<feature type="region of interest" description="Disordered" evidence="1">
    <location>
        <begin position="295"/>
        <end position="336"/>
    </location>
</feature>
<dbReference type="PANTHER" id="PTHR34383">
    <property type="entry name" value="POLYPHOSPHATE:AMP PHOSPHOTRANSFERASE-RELATED"/>
    <property type="match status" value="1"/>
</dbReference>
<dbReference type="NCBIfam" id="TIGR03709">
    <property type="entry name" value="PPK2_rel_1"/>
    <property type="match status" value="1"/>
</dbReference>
<proteinExistence type="predicted"/>
<gene>
    <name evidence="3" type="ORF">QJV27_00120</name>
</gene>
<keyword evidence="3" id="KW-0418">Kinase</keyword>
<keyword evidence="3" id="KW-0808">Transferase</keyword>
<dbReference type="Gene3D" id="3.40.50.300">
    <property type="entry name" value="P-loop containing nucleotide triphosphate hydrolases"/>
    <property type="match status" value="1"/>
</dbReference>
<dbReference type="PANTHER" id="PTHR34383:SF3">
    <property type="entry name" value="POLYPHOSPHATE:AMP PHOSPHOTRANSFERASE"/>
    <property type="match status" value="1"/>
</dbReference>
<dbReference type="EMBL" id="JASBAO010000001">
    <property type="protein sequence ID" value="MDI2089793.1"/>
    <property type="molecule type" value="Genomic_DNA"/>
</dbReference>
<dbReference type="InterPro" id="IPR027417">
    <property type="entry name" value="P-loop_NTPase"/>
</dbReference>
<keyword evidence="4" id="KW-1185">Reference proteome</keyword>
<dbReference type="InterPro" id="IPR022488">
    <property type="entry name" value="PPK2-related"/>
</dbReference>
<evidence type="ECO:0000259" key="2">
    <source>
        <dbReference type="Pfam" id="PF03976"/>
    </source>
</evidence>
<organism evidence="3 4">
    <name type="scientific">Commensalibacter oyaizuii</name>
    <dbReference type="NCBI Taxonomy" id="3043873"/>
    <lineage>
        <taxon>Bacteria</taxon>
        <taxon>Pseudomonadati</taxon>
        <taxon>Pseudomonadota</taxon>
        <taxon>Alphaproteobacteria</taxon>
        <taxon>Acetobacterales</taxon>
        <taxon>Acetobacteraceae</taxon>
    </lineage>
</organism>
<evidence type="ECO:0000313" key="4">
    <source>
        <dbReference type="Proteomes" id="UP001431634"/>
    </source>
</evidence>
<evidence type="ECO:0000313" key="3">
    <source>
        <dbReference type="EMBL" id="MDI2089793.1"/>
    </source>
</evidence>
<feature type="domain" description="Polyphosphate kinase-2-related" evidence="2">
    <location>
        <begin position="37"/>
        <end position="272"/>
    </location>
</feature>
<dbReference type="RefSeq" id="WP_281446970.1">
    <property type="nucleotide sequence ID" value="NZ_JASBAO010000001.1"/>
</dbReference>